<protein>
    <submittedName>
        <fullName evidence="1">5-oxoprolinase</fullName>
    </submittedName>
</protein>
<dbReference type="AlphaFoldDB" id="A0A0A9VZQ7"/>
<proteinExistence type="predicted"/>
<reference evidence="1" key="2">
    <citation type="submission" date="2014-07" db="EMBL/GenBank/DDBJ databases">
        <authorList>
            <person name="Hull J."/>
        </authorList>
    </citation>
    <scope>NUCLEOTIDE SEQUENCE</scope>
</reference>
<feature type="non-terminal residue" evidence="1">
    <location>
        <position position="1"/>
    </location>
</feature>
<name>A0A0A9VZQ7_LYGHE</name>
<reference evidence="1" key="1">
    <citation type="journal article" date="2014" name="PLoS ONE">
        <title>Transcriptome-Based Identification of ABC Transporters in the Western Tarnished Plant Bug Lygus hesperus.</title>
        <authorList>
            <person name="Hull J.J."/>
            <person name="Chaney K."/>
            <person name="Geib S.M."/>
            <person name="Fabrick J.A."/>
            <person name="Brent C.S."/>
            <person name="Walsh D."/>
            <person name="Lavine L.C."/>
        </authorList>
    </citation>
    <scope>NUCLEOTIDE SEQUENCE</scope>
</reference>
<sequence>KVKERWKIVIPITAYTRLFFGFTRVTCTVVCRSVRVISETYGMEGTQWWDNVRDTCETWRDFESQFLEFYWSENVQEKWENTINNNGLYSYKDRDKKNYAMRLFRIRRRLGFGERNLVNRLMRHFHINVQSCLTNCPVTSITSLVNVS</sequence>
<gene>
    <name evidence="1" type="primary">oplah</name>
    <name evidence="1" type="ORF">CM83_9355</name>
</gene>
<evidence type="ECO:0000313" key="1">
    <source>
        <dbReference type="EMBL" id="JAG01084.1"/>
    </source>
</evidence>
<organism evidence="1">
    <name type="scientific">Lygus hesperus</name>
    <name type="common">Western plant bug</name>
    <dbReference type="NCBI Taxonomy" id="30085"/>
    <lineage>
        <taxon>Eukaryota</taxon>
        <taxon>Metazoa</taxon>
        <taxon>Ecdysozoa</taxon>
        <taxon>Arthropoda</taxon>
        <taxon>Hexapoda</taxon>
        <taxon>Insecta</taxon>
        <taxon>Pterygota</taxon>
        <taxon>Neoptera</taxon>
        <taxon>Paraneoptera</taxon>
        <taxon>Hemiptera</taxon>
        <taxon>Heteroptera</taxon>
        <taxon>Panheteroptera</taxon>
        <taxon>Cimicomorpha</taxon>
        <taxon>Miridae</taxon>
        <taxon>Mirini</taxon>
        <taxon>Lygus</taxon>
    </lineage>
</organism>
<dbReference type="EMBL" id="GBHO01042520">
    <property type="protein sequence ID" value="JAG01084.1"/>
    <property type="molecule type" value="Transcribed_RNA"/>
</dbReference>
<accession>A0A0A9VZQ7</accession>